<dbReference type="EMBL" id="JAKROA010000024">
    <property type="protein sequence ID" value="KAL5102800.1"/>
    <property type="molecule type" value="Genomic_DNA"/>
</dbReference>
<accession>A0ABR4PZI9</accession>
<protein>
    <submittedName>
        <fullName evidence="1">Uncharacterized protein</fullName>
    </submittedName>
</protein>
<organism evidence="1 2">
    <name type="scientific">Taenia crassiceps</name>
    <dbReference type="NCBI Taxonomy" id="6207"/>
    <lineage>
        <taxon>Eukaryota</taxon>
        <taxon>Metazoa</taxon>
        <taxon>Spiralia</taxon>
        <taxon>Lophotrochozoa</taxon>
        <taxon>Platyhelminthes</taxon>
        <taxon>Cestoda</taxon>
        <taxon>Eucestoda</taxon>
        <taxon>Cyclophyllidea</taxon>
        <taxon>Taeniidae</taxon>
        <taxon>Taenia</taxon>
    </lineage>
</organism>
<proteinExistence type="predicted"/>
<comment type="caution">
    <text evidence="1">The sequence shown here is derived from an EMBL/GenBank/DDBJ whole genome shotgun (WGS) entry which is preliminary data.</text>
</comment>
<dbReference type="Proteomes" id="UP001651158">
    <property type="component" value="Unassembled WGS sequence"/>
</dbReference>
<evidence type="ECO:0000313" key="2">
    <source>
        <dbReference type="Proteomes" id="UP001651158"/>
    </source>
</evidence>
<name>A0ABR4PZI9_9CEST</name>
<evidence type="ECO:0000313" key="1">
    <source>
        <dbReference type="EMBL" id="KAL5102800.1"/>
    </source>
</evidence>
<reference evidence="1 2" key="1">
    <citation type="journal article" date="2022" name="Front. Cell. Infect. Microbiol.">
        <title>The Genomes of Two Strains of Taenia crassiceps the Animal Model for the Study of Human Cysticercosis.</title>
        <authorList>
            <person name="Bobes R.J."/>
            <person name="Estrada K."/>
            <person name="Rios-Valencia D.G."/>
            <person name="Calderon-Gallegos A."/>
            <person name="de la Torre P."/>
            <person name="Carrero J.C."/>
            <person name="Sanchez-Flores A."/>
            <person name="Laclette J.P."/>
        </authorList>
    </citation>
    <scope>NUCLEOTIDE SEQUENCE [LARGE SCALE GENOMIC DNA]</scope>
    <source>
        <strain evidence="1">WFUcys</strain>
    </source>
</reference>
<gene>
    <name evidence="1" type="ORF">TcWFU_004719</name>
</gene>
<keyword evidence="2" id="KW-1185">Reference proteome</keyword>
<sequence length="152" mass="16798">MFLSGNVHSSFTCGPSHILCMVEYALLSTIITVLLEHAPRLHCVFTVVADHPQRHLPRPAMRISPLTIPGCHIELVKSAWETGNAAELSNLAYRVTSLSIVGAFQWRSLENVNILPRLIGTLSADQSSWEIHLIEDCHFVGIAVNGWPSVHL</sequence>